<evidence type="ECO:0000256" key="3">
    <source>
        <dbReference type="ARBA" id="ARBA00023163"/>
    </source>
</evidence>
<dbReference type="PANTHER" id="PTHR30146:SF146">
    <property type="entry name" value="HTH-TYPE TRANSCRIPTIONAL REGULATOR TRER"/>
    <property type="match status" value="1"/>
</dbReference>
<dbReference type="AlphaFoldDB" id="A0A3E4QSE9"/>
<dbReference type="SUPFAM" id="SSF53822">
    <property type="entry name" value="Periplasmic binding protein-like I"/>
    <property type="match status" value="1"/>
</dbReference>
<evidence type="ECO:0000313" key="7">
    <source>
        <dbReference type="Proteomes" id="UP000260943"/>
    </source>
</evidence>
<feature type="domain" description="HTH cro/C1-type" evidence="5">
    <location>
        <begin position="5"/>
        <end position="44"/>
    </location>
</feature>
<name>A0A3E4QSE9_9ACTN</name>
<evidence type="ECO:0000259" key="5">
    <source>
        <dbReference type="PROSITE" id="PS50943"/>
    </source>
</evidence>
<keyword evidence="2" id="KW-0238">DNA-binding</keyword>
<keyword evidence="3" id="KW-0804">Transcription</keyword>
<dbReference type="PANTHER" id="PTHR30146">
    <property type="entry name" value="LACI-RELATED TRANSCRIPTIONAL REPRESSOR"/>
    <property type="match status" value="1"/>
</dbReference>
<dbReference type="RefSeq" id="WP_117679615.1">
    <property type="nucleotide sequence ID" value="NZ_QSRJ01000006.1"/>
</dbReference>
<sequence>MDINQIAQMAGVSRATVSRYFNNGYVSQEKREIIAKVIEKTGYAPSQQAKTLRTGKTNVVGVIIPKINSTSISRIVAGISQVVSDAGYQVLLANTANDSAREVEFLKLFQQSNQVDGAILVATMFSPEHYRAMDALRVPLVIVDQITPDRPCVYQDDLGAVRTITGHILKTSSNPAYIGVDEDDVSAGQMRREGFLAACEQAGIQVPLDHIAVGDFNIEAGYDCTEQLLDADPTIDAIVCATDTIACGALTCLRDRGLSVPGDVQVTGIGDGDLSQIVDPPLTTIHHHYKSTGIEAAKMLLGFMSKDAGAVREVKMGFDLVERKSTR</sequence>
<gene>
    <name evidence="6" type="ORF">DXC81_05880</name>
</gene>
<dbReference type="InterPro" id="IPR010982">
    <property type="entry name" value="Lambda_DNA-bd_dom_sf"/>
</dbReference>
<dbReference type="Pfam" id="PF00356">
    <property type="entry name" value="LacI"/>
    <property type="match status" value="1"/>
</dbReference>
<reference evidence="6 7" key="1">
    <citation type="submission" date="2018-08" db="EMBL/GenBank/DDBJ databases">
        <title>A genome reference for cultivated species of the human gut microbiota.</title>
        <authorList>
            <person name="Zou Y."/>
            <person name="Xue W."/>
            <person name="Luo G."/>
        </authorList>
    </citation>
    <scope>NUCLEOTIDE SEQUENCE [LARGE SCALE GENOMIC DNA]</scope>
    <source>
        <strain evidence="6 7">TF08-14</strain>
    </source>
</reference>
<dbReference type="InterPro" id="IPR028082">
    <property type="entry name" value="Peripla_BP_I"/>
</dbReference>
<dbReference type="PROSITE" id="PS50943">
    <property type="entry name" value="HTH_CROC1"/>
    <property type="match status" value="1"/>
</dbReference>
<dbReference type="Gene3D" id="3.40.50.2300">
    <property type="match status" value="2"/>
</dbReference>
<dbReference type="CDD" id="cd01542">
    <property type="entry name" value="PBP1_TreR-like"/>
    <property type="match status" value="1"/>
</dbReference>
<dbReference type="InterPro" id="IPR000843">
    <property type="entry name" value="HTH_LacI"/>
</dbReference>
<dbReference type="Proteomes" id="UP000260943">
    <property type="component" value="Unassembled WGS sequence"/>
</dbReference>
<dbReference type="GO" id="GO:0000976">
    <property type="term" value="F:transcription cis-regulatory region binding"/>
    <property type="evidence" value="ECO:0007669"/>
    <property type="project" value="TreeGrafter"/>
</dbReference>
<dbReference type="PROSITE" id="PS50932">
    <property type="entry name" value="HTH_LACI_2"/>
    <property type="match status" value="1"/>
</dbReference>
<dbReference type="SMART" id="SM00354">
    <property type="entry name" value="HTH_LACI"/>
    <property type="match status" value="1"/>
</dbReference>
<accession>A0A3E4QSE9</accession>
<evidence type="ECO:0000256" key="1">
    <source>
        <dbReference type="ARBA" id="ARBA00023015"/>
    </source>
</evidence>
<dbReference type="InterPro" id="IPR001387">
    <property type="entry name" value="Cro/C1-type_HTH"/>
</dbReference>
<protein>
    <submittedName>
        <fullName evidence="6">LacI family transcriptional regulator</fullName>
    </submittedName>
</protein>
<dbReference type="GO" id="GO:0003700">
    <property type="term" value="F:DNA-binding transcription factor activity"/>
    <property type="evidence" value="ECO:0007669"/>
    <property type="project" value="TreeGrafter"/>
</dbReference>
<evidence type="ECO:0000259" key="4">
    <source>
        <dbReference type="PROSITE" id="PS50932"/>
    </source>
</evidence>
<dbReference type="Pfam" id="PF13377">
    <property type="entry name" value="Peripla_BP_3"/>
    <property type="match status" value="1"/>
</dbReference>
<dbReference type="CDD" id="cd01392">
    <property type="entry name" value="HTH_LacI"/>
    <property type="match status" value="1"/>
</dbReference>
<dbReference type="InterPro" id="IPR046335">
    <property type="entry name" value="LacI/GalR-like_sensor"/>
</dbReference>
<dbReference type="SUPFAM" id="SSF47413">
    <property type="entry name" value="lambda repressor-like DNA-binding domains"/>
    <property type="match status" value="1"/>
</dbReference>
<evidence type="ECO:0000313" key="6">
    <source>
        <dbReference type="EMBL" id="RGL10115.1"/>
    </source>
</evidence>
<organism evidence="6 7">
    <name type="scientific">Collinsella tanakaei</name>
    <dbReference type="NCBI Taxonomy" id="626935"/>
    <lineage>
        <taxon>Bacteria</taxon>
        <taxon>Bacillati</taxon>
        <taxon>Actinomycetota</taxon>
        <taxon>Coriobacteriia</taxon>
        <taxon>Coriobacteriales</taxon>
        <taxon>Coriobacteriaceae</taxon>
        <taxon>Collinsella</taxon>
    </lineage>
</organism>
<proteinExistence type="predicted"/>
<comment type="caution">
    <text evidence="6">The sequence shown here is derived from an EMBL/GenBank/DDBJ whole genome shotgun (WGS) entry which is preliminary data.</text>
</comment>
<feature type="domain" description="HTH lacI-type" evidence="4">
    <location>
        <begin position="1"/>
        <end position="54"/>
    </location>
</feature>
<dbReference type="EMBL" id="QSRJ01000006">
    <property type="protein sequence ID" value="RGL10115.1"/>
    <property type="molecule type" value="Genomic_DNA"/>
</dbReference>
<evidence type="ECO:0000256" key="2">
    <source>
        <dbReference type="ARBA" id="ARBA00023125"/>
    </source>
</evidence>
<keyword evidence="1" id="KW-0805">Transcription regulation</keyword>
<dbReference type="Gene3D" id="1.10.260.40">
    <property type="entry name" value="lambda repressor-like DNA-binding domains"/>
    <property type="match status" value="1"/>
</dbReference>